<comment type="catalytic activity">
    <reaction evidence="1">
        <text>3',3'-c-di-AMP + H2O = 5'-O-phosphonoadenylyl-(3'-&gt;5')-adenosine + H(+)</text>
        <dbReference type="Rhea" id="RHEA:54420"/>
        <dbReference type="ChEBI" id="CHEBI:15377"/>
        <dbReference type="ChEBI" id="CHEBI:15378"/>
        <dbReference type="ChEBI" id="CHEBI:71500"/>
        <dbReference type="ChEBI" id="CHEBI:138171"/>
    </reaction>
</comment>
<dbReference type="Gene3D" id="3.30.450.20">
    <property type="entry name" value="PAS domain"/>
    <property type="match status" value="1"/>
</dbReference>
<evidence type="ECO:0000256" key="1">
    <source>
        <dbReference type="PIRNR" id="PIRNR026583"/>
    </source>
</evidence>
<keyword evidence="2" id="KW-0479">Metal-binding</keyword>
<keyword evidence="1 3" id="KW-0472">Membrane</keyword>
<comment type="cofactor">
    <cofactor evidence="2">
        <name>Mn(2+)</name>
        <dbReference type="ChEBI" id="CHEBI:29035"/>
    </cofactor>
    <text evidence="2">For phosphodiesterase activity, probably binds 2 Mn(2+) per subunit.</text>
</comment>
<dbReference type="InterPro" id="IPR051319">
    <property type="entry name" value="Oligoribo/pAp-PDE_c-di-AMP_PDE"/>
</dbReference>
<evidence type="ECO:0000256" key="2">
    <source>
        <dbReference type="PIRSR" id="PIRSR026583-50"/>
    </source>
</evidence>
<feature type="binding site" evidence="2">
    <location>
        <position position="460"/>
    </location>
    <ligand>
        <name>Mn(2+)</name>
        <dbReference type="ChEBI" id="CHEBI:29035"/>
        <label>2</label>
    </ligand>
</feature>
<dbReference type="PIRSF" id="PIRSF026583">
    <property type="entry name" value="YybT"/>
    <property type="match status" value="1"/>
</dbReference>
<feature type="binding site" evidence="2">
    <location>
        <position position="436"/>
    </location>
    <ligand>
        <name>Mn(2+)</name>
        <dbReference type="ChEBI" id="CHEBI:29035"/>
        <label>1</label>
    </ligand>
</feature>
<dbReference type="GO" id="GO:0046872">
    <property type="term" value="F:metal ion binding"/>
    <property type="evidence" value="ECO:0007669"/>
    <property type="project" value="UniProtKB-KW"/>
</dbReference>
<dbReference type="InterPro" id="IPR014528">
    <property type="entry name" value="GdpP/PdeA"/>
</dbReference>
<name>A0A9D1M0W8_9FIRM</name>
<evidence type="ECO:0000313" key="5">
    <source>
        <dbReference type="EMBL" id="HIU51793.1"/>
    </source>
</evidence>
<dbReference type="PANTHER" id="PTHR47618">
    <property type="entry name" value="BIFUNCTIONAL OLIGORIBONUCLEASE AND PAP PHOSPHATASE NRNA"/>
    <property type="match status" value="1"/>
</dbReference>
<dbReference type="SUPFAM" id="SSF64182">
    <property type="entry name" value="DHH phosphoesterases"/>
    <property type="match status" value="1"/>
</dbReference>
<dbReference type="Pfam" id="PF24898">
    <property type="entry name" value="GGDEF_GdpP"/>
    <property type="match status" value="1"/>
</dbReference>
<comment type="subcellular location">
    <subcellularLocation>
        <location evidence="1">Cell membrane</location>
    </subcellularLocation>
</comment>
<organism evidence="5 6">
    <name type="scientific">Candidatus Merdicola faecigallinarum</name>
    <dbReference type="NCBI Taxonomy" id="2840862"/>
    <lineage>
        <taxon>Bacteria</taxon>
        <taxon>Bacillati</taxon>
        <taxon>Bacillota</taxon>
        <taxon>Clostridia</taxon>
        <taxon>Candidatus Merdicola</taxon>
    </lineage>
</organism>
<reference evidence="5" key="1">
    <citation type="submission" date="2020-10" db="EMBL/GenBank/DDBJ databases">
        <authorList>
            <person name="Gilroy R."/>
        </authorList>
    </citation>
    <scope>NUCLEOTIDE SEQUENCE</scope>
    <source>
        <strain evidence="5">CHK195-15760</strain>
    </source>
</reference>
<proteinExistence type="inferred from homology"/>
<dbReference type="GO" id="GO:0016787">
    <property type="term" value="F:hydrolase activity"/>
    <property type="evidence" value="ECO:0007669"/>
    <property type="project" value="UniProtKB-UniRule"/>
</dbReference>
<evidence type="ECO:0000259" key="4">
    <source>
        <dbReference type="Pfam" id="PF01368"/>
    </source>
</evidence>
<feature type="binding site" evidence="2">
    <location>
        <position position="363"/>
    </location>
    <ligand>
        <name>Mn(2+)</name>
        <dbReference type="ChEBI" id="CHEBI:29035"/>
        <label>1</label>
    </ligand>
</feature>
<dbReference type="Gene3D" id="3.90.1640.10">
    <property type="entry name" value="inorganic pyrophosphatase (n-terminal core)"/>
    <property type="match status" value="1"/>
</dbReference>
<keyword evidence="1" id="KW-1003">Cell membrane</keyword>
<evidence type="ECO:0000256" key="3">
    <source>
        <dbReference type="SAM" id="Phobius"/>
    </source>
</evidence>
<comment type="function">
    <text evidence="1">Has phosphodiesterase (PDE) activity against cyclic-di-AMP (c-di-AMP).</text>
</comment>
<feature type="binding site" evidence="2">
    <location>
        <position position="367"/>
    </location>
    <ligand>
        <name>Mn(2+)</name>
        <dbReference type="ChEBI" id="CHEBI:29035"/>
        <label>1</label>
    </ligand>
</feature>
<protein>
    <recommendedName>
        <fullName evidence="1">Cyclic-di-AMP phosphodiesterase</fullName>
        <ecNumber evidence="1">3.1.4.-</ecNumber>
    </recommendedName>
</protein>
<feature type="binding site" evidence="2">
    <location>
        <position position="515"/>
    </location>
    <ligand>
        <name>Mn(2+)</name>
        <dbReference type="ChEBI" id="CHEBI:29035"/>
        <label>2</label>
    </ligand>
</feature>
<keyword evidence="3" id="KW-1133">Transmembrane helix</keyword>
<evidence type="ECO:0000313" key="6">
    <source>
        <dbReference type="Proteomes" id="UP000824093"/>
    </source>
</evidence>
<dbReference type="FunFam" id="3.90.1640.10:FF:000002">
    <property type="entry name" value="Cyclic-di-AMP phosphodiesterase"/>
    <property type="match status" value="1"/>
</dbReference>
<comment type="caution">
    <text evidence="5">The sequence shown here is derived from an EMBL/GenBank/DDBJ whole genome shotgun (WGS) entry which is preliminary data.</text>
</comment>
<dbReference type="Proteomes" id="UP000824093">
    <property type="component" value="Unassembled WGS sequence"/>
</dbReference>
<gene>
    <name evidence="5" type="ORF">IAB70_04120</name>
</gene>
<reference evidence="5" key="2">
    <citation type="journal article" date="2021" name="PeerJ">
        <title>Extensive microbial diversity within the chicken gut microbiome revealed by metagenomics and culture.</title>
        <authorList>
            <person name="Gilroy R."/>
            <person name="Ravi A."/>
            <person name="Getino M."/>
            <person name="Pursley I."/>
            <person name="Horton D.L."/>
            <person name="Alikhan N.F."/>
            <person name="Baker D."/>
            <person name="Gharbi K."/>
            <person name="Hall N."/>
            <person name="Watson M."/>
            <person name="Adriaenssens E.M."/>
            <person name="Foster-Nyarko E."/>
            <person name="Jarju S."/>
            <person name="Secka A."/>
            <person name="Antonio M."/>
            <person name="Oren A."/>
            <person name="Chaudhuri R.R."/>
            <person name="La Ragione R."/>
            <person name="Hildebrand F."/>
            <person name="Pallen M.J."/>
        </authorList>
    </citation>
    <scope>NUCLEOTIDE SEQUENCE</scope>
    <source>
        <strain evidence="5">CHK195-15760</strain>
    </source>
</reference>
<sequence>MPNNKGFFKKMISKTKIYLAIIAILMIIISIYEPRFIMPGVLIYLLIVMYSYWTNNKRNAEISKHIQDLTLTMDSTAKKTLINSPFPLVIIETDGNIIWKSSKFVSEFANIDINHYLDDIVKELKQSIGQNNNEKSKSIQKQIKIGNKTYKILGEYVKSKQDDRKKQSEYMSILYFIDITESVKIHKKYEDARTCVGVVMIDNYEEIMQRIATEEKPQVLAQIDRSMYEWASNTGGILIKSDRDTFVFVFEQKYLEKLRENKFDILDTIKEINIEGRFQLTLSIAISNEGNTNYEKYRSALASMDIVLGRGGDQAVIRENGKYTFFGGRTQEVEKRTKVKARIVAHALENLINHSENVLIMGHTNGDIDSMGSSLGIYRLVKSLNKEVNIVNNTFGLTLHSFMEALYQDEEYKKAIITKAEAIEKTTPNTLVIILDTHKKNYVEVPELLDLTNQIVIIDHHRRSTDYIEDAILTFQEVYASSAAELVTEILQYAEVEVNLKTIEVESLYAGIMMDTKNFTFKTGVRTFEAAAYLRKFGIDIIKVKKWFQSDLNTYNTITEIVKNAEIVNDTIAIAIYDKEDKDAGIMCAKAADELLTISDITASFVLGNVGKKVCISGRSIGDINVQVILEKLRRRRSYHFGWSTSRRNDNRRSKTRTNYQN</sequence>
<dbReference type="GO" id="GO:0003676">
    <property type="term" value="F:nucleic acid binding"/>
    <property type="evidence" value="ECO:0007669"/>
    <property type="project" value="UniProtKB-UniRule"/>
</dbReference>
<comment type="similarity">
    <text evidence="1">Belongs to the GdpP/PdeA phosphodiesterase family.</text>
</comment>
<dbReference type="PANTHER" id="PTHR47618:SF2">
    <property type="entry name" value="CYCLIC-DI-AMP PHOSPHODIESTERASE GDPP"/>
    <property type="match status" value="1"/>
</dbReference>
<feature type="binding site" evidence="2">
    <location>
        <position position="436"/>
    </location>
    <ligand>
        <name>Mn(2+)</name>
        <dbReference type="ChEBI" id="CHEBI:29035"/>
        <label>2</label>
    </ligand>
</feature>
<feature type="binding site" evidence="2">
    <location>
        <position position="369"/>
    </location>
    <ligand>
        <name>Mn(2+)</name>
        <dbReference type="ChEBI" id="CHEBI:29035"/>
        <label>2</label>
    </ligand>
</feature>
<dbReference type="GO" id="GO:0005886">
    <property type="term" value="C:plasma membrane"/>
    <property type="evidence" value="ECO:0007669"/>
    <property type="project" value="UniProtKB-SubCell"/>
</dbReference>
<keyword evidence="2" id="KW-0464">Manganese</keyword>
<dbReference type="EMBL" id="DVNH01000026">
    <property type="protein sequence ID" value="HIU51793.1"/>
    <property type="molecule type" value="Genomic_DNA"/>
</dbReference>
<keyword evidence="1" id="KW-0378">Hydrolase</keyword>
<dbReference type="InterPro" id="IPR001667">
    <property type="entry name" value="DDH_dom"/>
</dbReference>
<keyword evidence="3" id="KW-0812">Transmembrane</keyword>
<feature type="domain" description="DDH" evidence="4">
    <location>
        <begin position="357"/>
        <end position="512"/>
    </location>
</feature>
<dbReference type="AlphaFoldDB" id="A0A9D1M0W8"/>
<feature type="transmembrane region" description="Helical" evidence="3">
    <location>
        <begin position="12"/>
        <end position="30"/>
    </location>
</feature>
<accession>A0A9D1M0W8</accession>
<dbReference type="EC" id="3.1.4.-" evidence="1"/>
<dbReference type="Pfam" id="PF01368">
    <property type="entry name" value="DHH"/>
    <property type="match status" value="1"/>
</dbReference>
<dbReference type="InterPro" id="IPR038763">
    <property type="entry name" value="DHH_sf"/>
</dbReference>